<organism evidence="6 7">
    <name type="scientific">Emericellopsis cladophorae</name>
    <dbReference type="NCBI Taxonomy" id="2686198"/>
    <lineage>
        <taxon>Eukaryota</taxon>
        <taxon>Fungi</taxon>
        <taxon>Dikarya</taxon>
        <taxon>Ascomycota</taxon>
        <taxon>Pezizomycotina</taxon>
        <taxon>Sordariomycetes</taxon>
        <taxon>Hypocreomycetidae</taxon>
        <taxon>Hypocreales</taxon>
        <taxon>Bionectriaceae</taxon>
        <taxon>Emericellopsis</taxon>
    </lineage>
</organism>
<dbReference type="RefSeq" id="XP_051361053.1">
    <property type="nucleotide sequence ID" value="XM_051507854.1"/>
</dbReference>
<dbReference type="Pfam" id="PF18265">
    <property type="entry name" value="Nas2_N"/>
    <property type="match status" value="1"/>
</dbReference>
<feature type="compositionally biased region" description="Polar residues" evidence="3">
    <location>
        <begin position="11"/>
        <end position="22"/>
    </location>
</feature>
<evidence type="ECO:0000256" key="2">
    <source>
        <dbReference type="ARBA" id="ARBA00023186"/>
    </source>
</evidence>
<comment type="similarity">
    <text evidence="1">Belongs to the proteasome subunit p27 family.</text>
</comment>
<feature type="region of interest" description="Disordered" evidence="3">
    <location>
        <begin position="80"/>
        <end position="101"/>
    </location>
</feature>
<dbReference type="Gene3D" id="6.10.140.1710">
    <property type="match status" value="1"/>
</dbReference>
<feature type="compositionally biased region" description="Basic and acidic residues" evidence="3">
    <location>
        <begin position="156"/>
        <end position="166"/>
    </location>
</feature>
<dbReference type="InterPro" id="IPR041489">
    <property type="entry name" value="PDZ_6"/>
</dbReference>
<dbReference type="Pfam" id="PF17820">
    <property type="entry name" value="PDZ_6"/>
    <property type="match status" value="1"/>
</dbReference>
<gene>
    <name evidence="6" type="ORF">J7T54_000103</name>
</gene>
<proteinExistence type="inferred from homology"/>
<reference evidence="6" key="1">
    <citation type="journal article" date="2021" name="J Fungi (Basel)">
        <title>Genomic and Metabolomic Analyses of the Marine Fungus Emericellopsis cladophorae: Insights into Saltwater Adaptability Mechanisms and Its Biosynthetic Potential.</title>
        <authorList>
            <person name="Goncalves M.F.M."/>
            <person name="Hilario S."/>
            <person name="Van de Peer Y."/>
            <person name="Esteves A.C."/>
            <person name="Alves A."/>
        </authorList>
    </citation>
    <scope>NUCLEOTIDE SEQUENCE</scope>
    <source>
        <strain evidence="6">MUM 19.33</strain>
    </source>
</reference>
<dbReference type="GO" id="GO:0070682">
    <property type="term" value="P:proteasome regulatory particle assembly"/>
    <property type="evidence" value="ECO:0007669"/>
    <property type="project" value="InterPro"/>
</dbReference>
<dbReference type="GO" id="GO:0005634">
    <property type="term" value="C:nucleus"/>
    <property type="evidence" value="ECO:0007669"/>
    <property type="project" value="TreeGrafter"/>
</dbReference>
<keyword evidence="2" id="KW-0143">Chaperone</keyword>
<dbReference type="GO" id="GO:0005737">
    <property type="term" value="C:cytoplasm"/>
    <property type="evidence" value="ECO:0007669"/>
    <property type="project" value="TreeGrafter"/>
</dbReference>
<dbReference type="Gene3D" id="2.30.42.10">
    <property type="match status" value="1"/>
</dbReference>
<dbReference type="EMBL" id="JAGIXG020000036">
    <property type="protein sequence ID" value="KAI6780197.1"/>
    <property type="molecule type" value="Genomic_DNA"/>
</dbReference>
<evidence type="ECO:0000313" key="6">
    <source>
        <dbReference type="EMBL" id="KAI6780197.1"/>
    </source>
</evidence>
<dbReference type="InterPro" id="IPR035269">
    <property type="entry name" value="PSMD9"/>
</dbReference>
<reference evidence="6" key="2">
    <citation type="submission" date="2022-07" db="EMBL/GenBank/DDBJ databases">
        <authorList>
            <person name="Goncalves M.F.M."/>
            <person name="Hilario S."/>
            <person name="Van De Peer Y."/>
            <person name="Esteves A.C."/>
            <person name="Alves A."/>
        </authorList>
    </citation>
    <scope>NUCLEOTIDE SEQUENCE</scope>
    <source>
        <strain evidence="6">MUM 19.33</strain>
    </source>
</reference>
<comment type="caution">
    <text evidence="6">The sequence shown here is derived from an EMBL/GenBank/DDBJ whole genome shotgun (WGS) entry which is preliminary data.</text>
</comment>
<dbReference type="SUPFAM" id="SSF50156">
    <property type="entry name" value="PDZ domain-like"/>
    <property type="match status" value="1"/>
</dbReference>
<dbReference type="InterPro" id="IPR040815">
    <property type="entry name" value="Nas2_N"/>
</dbReference>
<sequence>MENLHAPTVPSGPSSNAAMNGNSTHLSFNQLQCKKNDVEAQLRTLGSVLDSIIRLRNDYKEIMKSIEKHLHEHFASLNDAPAPAAGESLPSEPLPDSIPEQLDPTFARVNTVAPNSPAEAAGLKPNDEIRSFGWVKRSNHDNLRKVGEVVQANEGPRTDNGHGHTA</sequence>
<dbReference type="PANTHER" id="PTHR12651:SF1">
    <property type="entry name" value="26S PROTEASOME NON-ATPASE REGULATORY SUBUNIT 9"/>
    <property type="match status" value="1"/>
</dbReference>
<evidence type="ECO:0008006" key="8">
    <source>
        <dbReference type="Google" id="ProtNLM"/>
    </source>
</evidence>
<feature type="domain" description="Nas2 N-terminal" evidence="5">
    <location>
        <begin position="51"/>
        <end position="75"/>
    </location>
</feature>
<protein>
    <recommendedName>
        <fullName evidence="8">26S proteasome non-ATPase regulatory subunit 9</fullName>
    </recommendedName>
</protein>
<name>A0A9Q0BBW6_9HYPO</name>
<keyword evidence="7" id="KW-1185">Reference proteome</keyword>
<dbReference type="InterPro" id="IPR036034">
    <property type="entry name" value="PDZ_sf"/>
</dbReference>
<dbReference type="AlphaFoldDB" id="A0A9Q0BBW6"/>
<feature type="region of interest" description="Disordered" evidence="3">
    <location>
        <begin position="1"/>
        <end position="22"/>
    </location>
</feature>
<evidence type="ECO:0000259" key="4">
    <source>
        <dbReference type="Pfam" id="PF17820"/>
    </source>
</evidence>
<evidence type="ECO:0000256" key="1">
    <source>
        <dbReference type="ARBA" id="ARBA00005256"/>
    </source>
</evidence>
<feature type="domain" description="PDZ" evidence="4">
    <location>
        <begin position="109"/>
        <end position="156"/>
    </location>
</feature>
<dbReference type="PANTHER" id="PTHR12651">
    <property type="entry name" value="26S PROTEASOME NON-ATPASE REGULATORY SUBUNIT 9"/>
    <property type="match status" value="1"/>
</dbReference>
<evidence type="ECO:0000259" key="5">
    <source>
        <dbReference type="Pfam" id="PF18265"/>
    </source>
</evidence>
<evidence type="ECO:0000313" key="7">
    <source>
        <dbReference type="Proteomes" id="UP001055219"/>
    </source>
</evidence>
<dbReference type="OrthoDB" id="72325at2759"/>
<evidence type="ECO:0000256" key="3">
    <source>
        <dbReference type="SAM" id="MobiDB-lite"/>
    </source>
</evidence>
<dbReference type="Proteomes" id="UP001055219">
    <property type="component" value="Unassembled WGS sequence"/>
</dbReference>
<accession>A0A9Q0BBW6</accession>
<dbReference type="GeneID" id="75826625"/>
<feature type="region of interest" description="Disordered" evidence="3">
    <location>
        <begin position="146"/>
        <end position="166"/>
    </location>
</feature>